<comment type="caution">
    <text evidence="2">The sequence shown here is derived from an EMBL/GenBank/DDBJ whole genome shotgun (WGS) entry which is preliminary data.</text>
</comment>
<keyword evidence="1" id="KW-0732">Signal</keyword>
<feature type="signal peptide" evidence="1">
    <location>
        <begin position="1"/>
        <end position="20"/>
    </location>
</feature>
<evidence type="ECO:0000313" key="3">
    <source>
        <dbReference type="Proteomes" id="UP000298030"/>
    </source>
</evidence>
<accession>A0A4Y7T7E4</accession>
<gene>
    <name evidence="2" type="ORF">FA13DRAFT_1792834</name>
</gene>
<dbReference type="AlphaFoldDB" id="A0A4Y7T7E4"/>
<keyword evidence="3" id="KW-1185">Reference proteome</keyword>
<evidence type="ECO:0000256" key="1">
    <source>
        <dbReference type="SAM" id="SignalP"/>
    </source>
</evidence>
<name>A0A4Y7T7E4_COPMI</name>
<dbReference type="EMBL" id="QPFP01000025">
    <property type="protein sequence ID" value="TEB29921.1"/>
    <property type="molecule type" value="Genomic_DNA"/>
</dbReference>
<dbReference type="Proteomes" id="UP000298030">
    <property type="component" value="Unassembled WGS sequence"/>
</dbReference>
<sequence>MRFQLSALASIALLFSSAFAQTDSCPEGETQMCCENLLPDFNVGYYCATPDQSFPCQSSSPVLIAMCCKSYDLTPRGYTGSNCTLVESA</sequence>
<dbReference type="OrthoDB" id="4167026at2759"/>
<evidence type="ECO:0000313" key="2">
    <source>
        <dbReference type="EMBL" id="TEB29921.1"/>
    </source>
</evidence>
<organism evidence="2 3">
    <name type="scientific">Coprinellus micaceus</name>
    <name type="common">Glistening ink-cap mushroom</name>
    <name type="synonym">Coprinus micaceus</name>
    <dbReference type="NCBI Taxonomy" id="71717"/>
    <lineage>
        <taxon>Eukaryota</taxon>
        <taxon>Fungi</taxon>
        <taxon>Dikarya</taxon>
        <taxon>Basidiomycota</taxon>
        <taxon>Agaricomycotina</taxon>
        <taxon>Agaricomycetes</taxon>
        <taxon>Agaricomycetidae</taxon>
        <taxon>Agaricales</taxon>
        <taxon>Agaricineae</taxon>
        <taxon>Psathyrellaceae</taxon>
        <taxon>Coprinellus</taxon>
    </lineage>
</organism>
<feature type="chain" id="PRO_5021490238" description="Hydrophobin" evidence="1">
    <location>
        <begin position="21"/>
        <end position="89"/>
    </location>
</feature>
<evidence type="ECO:0008006" key="4">
    <source>
        <dbReference type="Google" id="ProtNLM"/>
    </source>
</evidence>
<reference evidence="2 3" key="1">
    <citation type="journal article" date="2019" name="Nat. Ecol. Evol.">
        <title>Megaphylogeny resolves global patterns of mushroom evolution.</title>
        <authorList>
            <person name="Varga T."/>
            <person name="Krizsan K."/>
            <person name="Foldi C."/>
            <person name="Dima B."/>
            <person name="Sanchez-Garcia M."/>
            <person name="Sanchez-Ramirez S."/>
            <person name="Szollosi G.J."/>
            <person name="Szarkandi J.G."/>
            <person name="Papp V."/>
            <person name="Albert L."/>
            <person name="Andreopoulos W."/>
            <person name="Angelini C."/>
            <person name="Antonin V."/>
            <person name="Barry K.W."/>
            <person name="Bougher N.L."/>
            <person name="Buchanan P."/>
            <person name="Buyck B."/>
            <person name="Bense V."/>
            <person name="Catcheside P."/>
            <person name="Chovatia M."/>
            <person name="Cooper J."/>
            <person name="Damon W."/>
            <person name="Desjardin D."/>
            <person name="Finy P."/>
            <person name="Geml J."/>
            <person name="Haridas S."/>
            <person name="Hughes K."/>
            <person name="Justo A."/>
            <person name="Karasinski D."/>
            <person name="Kautmanova I."/>
            <person name="Kiss B."/>
            <person name="Kocsube S."/>
            <person name="Kotiranta H."/>
            <person name="LaButti K.M."/>
            <person name="Lechner B.E."/>
            <person name="Liimatainen K."/>
            <person name="Lipzen A."/>
            <person name="Lukacs Z."/>
            <person name="Mihaltcheva S."/>
            <person name="Morgado L.N."/>
            <person name="Niskanen T."/>
            <person name="Noordeloos M.E."/>
            <person name="Ohm R.A."/>
            <person name="Ortiz-Santana B."/>
            <person name="Ovrebo C."/>
            <person name="Racz N."/>
            <person name="Riley R."/>
            <person name="Savchenko A."/>
            <person name="Shiryaev A."/>
            <person name="Soop K."/>
            <person name="Spirin V."/>
            <person name="Szebenyi C."/>
            <person name="Tomsovsky M."/>
            <person name="Tulloss R.E."/>
            <person name="Uehling J."/>
            <person name="Grigoriev I.V."/>
            <person name="Vagvolgyi C."/>
            <person name="Papp T."/>
            <person name="Martin F.M."/>
            <person name="Miettinen O."/>
            <person name="Hibbett D.S."/>
            <person name="Nagy L.G."/>
        </authorList>
    </citation>
    <scope>NUCLEOTIDE SEQUENCE [LARGE SCALE GENOMIC DNA]</scope>
    <source>
        <strain evidence="2 3">FP101781</strain>
    </source>
</reference>
<proteinExistence type="predicted"/>
<protein>
    <recommendedName>
        <fullName evidence="4">Hydrophobin</fullName>
    </recommendedName>
</protein>